<dbReference type="PROSITE" id="PS01124">
    <property type="entry name" value="HTH_ARAC_FAMILY_2"/>
    <property type="match status" value="1"/>
</dbReference>
<keyword evidence="2" id="KW-0804">Transcription</keyword>
<protein>
    <submittedName>
        <fullName evidence="4">AraC-like DNA-binding protein</fullName>
    </submittedName>
</protein>
<dbReference type="EMBL" id="JAGGKI010000036">
    <property type="protein sequence ID" value="MBP1896994.1"/>
    <property type="molecule type" value="Genomic_DNA"/>
</dbReference>
<gene>
    <name evidence="4" type="ORF">J2Z18_006139</name>
</gene>
<reference evidence="4 5" key="1">
    <citation type="submission" date="2021-03" db="EMBL/GenBank/DDBJ databases">
        <title>Genomic Encyclopedia of Type Strains, Phase IV (KMG-IV): sequencing the most valuable type-strain genomes for metagenomic binning, comparative biology and taxonomic classification.</title>
        <authorList>
            <person name="Goeker M."/>
        </authorList>
    </citation>
    <scope>NUCLEOTIDE SEQUENCE [LARGE SCALE GENOMIC DNA]</scope>
    <source>
        <strain evidence="4 5">DSM 15596</strain>
    </source>
</reference>
<evidence type="ECO:0000256" key="2">
    <source>
        <dbReference type="ARBA" id="ARBA00023163"/>
    </source>
</evidence>
<keyword evidence="5" id="KW-1185">Reference proteome</keyword>
<dbReference type="SUPFAM" id="SSF46689">
    <property type="entry name" value="Homeodomain-like"/>
    <property type="match status" value="2"/>
</dbReference>
<dbReference type="InterPro" id="IPR009594">
    <property type="entry name" value="Tscrpt_reg_HTH_AraC_N"/>
</dbReference>
<sequence length="329" mass="36944">MSNPPEKDKVRLITSVKRRGRLMDAWFEKQRKELLHIIEKFTLEDGTHDTKVPGLRLIRASRTSEPVYSVYEPSLCVVAQGSKVVILGQEMYQYDSNSFLTASVHLPITGQVMEASSETPYVSAQIIFDMKQIVDVIQAAGDSMRAGNETCRGLKVSQIDHALLDAVLRLVKLIEAPQDIPVLAPYAMREVIYRVLQKENNASLKQIAVIGSHAQRIAGVVEKLNRDFAQPLRVDDLAAEARMSASSLYDYFKEVTGMSPIQFQKQIRLQEARRLLLTGSIDAAEAAFQVGYESPSHFSREYARMFGQPPIRDVRRLRSTLMDETASDG</sequence>
<evidence type="ECO:0000256" key="1">
    <source>
        <dbReference type="ARBA" id="ARBA00023015"/>
    </source>
</evidence>
<evidence type="ECO:0000313" key="5">
    <source>
        <dbReference type="Proteomes" id="UP000706926"/>
    </source>
</evidence>
<dbReference type="PANTHER" id="PTHR43436:SF1">
    <property type="entry name" value="TRANSCRIPTIONAL REGULATORY PROTEIN"/>
    <property type="match status" value="1"/>
</dbReference>
<dbReference type="Proteomes" id="UP000706926">
    <property type="component" value="Unassembled WGS sequence"/>
</dbReference>
<proteinExistence type="predicted"/>
<dbReference type="InterPro" id="IPR009057">
    <property type="entry name" value="Homeodomain-like_sf"/>
</dbReference>
<accession>A0ABS4FL66</accession>
<dbReference type="InterPro" id="IPR018060">
    <property type="entry name" value="HTH_AraC"/>
</dbReference>
<name>A0ABS4FL66_9BACL</name>
<dbReference type="Pfam" id="PF06719">
    <property type="entry name" value="AraC_N"/>
    <property type="match status" value="1"/>
</dbReference>
<comment type="caution">
    <text evidence="4">The sequence shown here is derived from an EMBL/GenBank/DDBJ whole genome shotgun (WGS) entry which is preliminary data.</text>
</comment>
<feature type="domain" description="HTH araC/xylS-type" evidence="3">
    <location>
        <begin position="218"/>
        <end position="316"/>
    </location>
</feature>
<dbReference type="Pfam" id="PF12833">
    <property type="entry name" value="HTH_18"/>
    <property type="match status" value="1"/>
</dbReference>
<dbReference type="Gene3D" id="1.10.10.60">
    <property type="entry name" value="Homeodomain-like"/>
    <property type="match status" value="2"/>
</dbReference>
<keyword evidence="1" id="KW-0805">Transcription regulation</keyword>
<evidence type="ECO:0000259" key="3">
    <source>
        <dbReference type="PROSITE" id="PS01124"/>
    </source>
</evidence>
<evidence type="ECO:0000313" key="4">
    <source>
        <dbReference type="EMBL" id="MBP1896994.1"/>
    </source>
</evidence>
<organism evidence="4 5">
    <name type="scientific">Paenibacillus lactis</name>
    <dbReference type="NCBI Taxonomy" id="228574"/>
    <lineage>
        <taxon>Bacteria</taxon>
        <taxon>Bacillati</taxon>
        <taxon>Bacillota</taxon>
        <taxon>Bacilli</taxon>
        <taxon>Bacillales</taxon>
        <taxon>Paenibacillaceae</taxon>
        <taxon>Paenibacillus</taxon>
    </lineage>
</organism>
<dbReference type="PANTHER" id="PTHR43436">
    <property type="entry name" value="ARAC-FAMILY TRANSCRIPTIONAL REGULATOR"/>
    <property type="match status" value="1"/>
</dbReference>
<dbReference type="SMART" id="SM00342">
    <property type="entry name" value="HTH_ARAC"/>
    <property type="match status" value="1"/>
</dbReference>